<dbReference type="PRINTS" id="PR00419">
    <property type="entry name" value="ADXRDTASE"/>
</dbReference>
<dbReference type="InterPro" id="IPR006006">
    <property type="entry name" value="GltD-like"/>
</dbReference>
<dbReference type="NCBIfam" id="NF009408">
    <property type="entry name" value="PRK12769.1"/>
    <property type="match status" value="1"/>
</dbReference>
<evidence type="ECO:0000313" key="8">
    <source>
        <dbReference type="Proteomes" id="UP001219630"/>
    </source>
</evidence>
<dbReference type="PROSITE" id="PS00198">
    <property type="entry name" value="4FE4S_FER_1"/>
    <property type="match status" value="1"/>
</dbReference>
<keyword evidence="1" id="KW-0004">4Fe-4S</keyword>
<feature type="domain" description="4Fe-4S ferredoxin-type" evidence="6">
    <location>
        <begin position="78"/>
        <end position="107"/>
    </location>
</feature>
<evidence type="ECO:0000256" key="1">
    <source>
        <dbReference type="ARBA" id="ARBA00022485"/>
    </source>
</evidence>
<dbReference type="InterPro" id="IPR036188">
    <property type="entry name" value="FAD/NAD-bd_sf"/>
</dbReference>
<dbReference type="InterPro" id="IPR017900">
    <property type="entry name" value="4Fe4S_Fe_S_CS"/>
</dbReference>
<dbReference type="RefSeq" id="WP_125261257.1">
    <property type="nucleotide sequence ID" value="NZ_CP114280.1"/>
</dbReference>
<dbReference type="Gene3D" id="3.50.50.60">
    <property type="entry name" value="FAD/NAD(P)-binding domain"/>
    <property type="match status" value="2"/>
</dbReference>
<dbReference type="InterPro" id="IPR017896">
    <property type="entry name" value="4Fe4S_Fe-S-bd"/>
</dbReference>
<dbReference type="SUPFAM" id="SSF51971">
    <property type="entry name" value="Nucleotide-binding domain"/>
    <property type="match status" value="1"/>
</dbReference>
<accession>A0ABY8G342</accession>
<dbReference type="NCBIfam" id="TIGR01318">
    <property type="entry name" value="gltD_gamma_fam"/>
    <property type="match status" value="1"/>
</dbReference>
<evidence type="ECO:0000259" key="6">
    <source>
        <dbReference type="PROSITE" id="PS51379"/>
    </source>
</evidence>
<dbReference type="Pfam" id="PF07992">
    <property type="entry name" value="Pyr_redox_2"/>
    <property type="match status" value="1"/>
</dbReference>
<gene>
    <name evidence="7" type="primary">aegA</name>
    <name evidence="7" type="ORF">O1Q98_11735</name>
</gene>
<dbReference type="InterPro" id="IPR023753">
    <property type="entry name" value="FAD/NAD-binding_dom"/>
</dbReference>
<sequence>MNQFVIANAKDCIGCKACEIACVISHNDGCYPQNRQDFRPRIKVFDKAEQHTAVTCRHCEDAPCASVCPTQALVKHQGGVQLQAEKCIGCKTCVLACPFGAISVEPQTQYNTPRQHTLADSMLAHKCDLCIDRPQGQACVEACPTNALRFVNEAALEEQRRAKQLRTAQAGLPGTMRGTPTLAGLSCHPLDTHKNWPRRDAVKKPLTQRKTTFDEIYHGFSPEQTHDQASRCLHCGQHAICEWTCPLHNNIPALLDLVQQGRILDAVELSHRTSSLPEICGRVCPQDRLCEGACTLGKGFGAVTIGNIERYITDTAIAMGWKPDLSHVAATGKRAAIVGAGPAGLACADVLARHGVQAVVFDRHPEIGGLLTFGIPAFKLDKSVLTYRRDMFSAMGIEFRLNTEVGRDISMTQLLEEFDTVFLGVGTYRSMKANLEHEDAPGVYDALPFLIANTKHVMGLPALPDEPYVSMEGKRVVVLGGGDTAMDCLRTSIRQGATSVTCAYRRDEANMPGSRKEVKNSREEGVEFLFNVQPVNICLNDDGAVCGVSLIRTEMGEPDASGRRRPKPIAGSEFIQPADAIITAFGFQSHSMPWLQEAHITLNQWGHITAAPHDAAKKTAKNQPCQTNHQRVFAGGDAVRGADLVVTAIADGRYAAQGMLHVMGIDVPDMSLPVTPVQPQTGSTAGV</sequence>
<evidence type="ECO:0000256" key="3">
    <source>
        <dbReference type="ARBA" id="ARBA00023002"/>
    </source>
</evidence>
<dbReference type="PANTHER" id="PTHR42783">
    <property type="entry name" value="GLUTAMATE SYNTHASE [NADPH] SMALL CHAIN"/>
    <property type="match status" value="1"/>
</dbReference>
<dbReference type="Gene3D" id="1.10.1060.10">
    <property type="entry name" value="Alpha-helical ferredoxin"/>
    <property type="match status" value="1"/>
</dbReference>
<name>A0ABY8G342_9GAMM</name>
<evidence type="ECO:0000256" key="4">
    <source>
        <dbReference type="ARBA" id="ARBA00023004"/>
    </source>
</evidence>
<dbReference type="EMBL" id="CP114280">
    <property type="protein sequence ID" value="WFN54357.1"/>
    <property type="molecule type" value="Genomic_DNA"/>
</dbReference>
<dbReference type="PROSITE" id="PS51379">
    <property type="entry name" value="4FE4S_FER_2"/>
    <property type="match status" value="2"/>
</dbReference>
<keyword evidence="3" id="KW-0560">Oxidoreductase</keyword>
<dbReference type="Gene3D" id="3.30.70.20">
    <property type="match status" value="2"/>
</dbReference>
<keyword evidence="4" id="KW-0408">Iron</keyword>
<dbReference type="SUPFAM" id="SSF54862">
    <property type="entry name" value="4Fe-4S ferredoxins"/>
    <property type="match status" value="1"/>
</dbReference>
<reference evidence="7 8" key="1">
    <citation type="submission" date="2022-12" db="EMBL/GenBank/DDBJ databases">
        <title>Complete genome sequencing of Dickeya lacustris type strain LMG30899.</title>
        <authorList>
            <person name="Dobhal S."/>
            <person name="Arizala D."/>
            <person name="Arif M."/>
        </authorList>
    </citation>
    <scope>NUCLEOTIDE SEQUENCE [LARGE SCALE GENOMIC DNA]</scope>
    <source>
        <strain evidence="7 8">LMG30899</strain>
    </source>
</reference>
<keyword evidence="5" id="KW-0411">Iron-sulfur</keyword>
<keyword evidence="2" id="KW-0479">Metal-binding</keyword>
<evidence type="ECO:0000256" key="2">
    <source>
        <dbReference type="ARBA" id="ARBA00022723"/>
    </source>
</evidence>
<dbReference type="InterPro" id="IPR009051">
    <property type="entry name" value="Helical_ferredxn"/>
</dbReference>
<dbReference type="Proteomes" id="UP001219630">
    <property type="component" value="Chromosome"/>
</dbReference>
<feature type="domain" description="4Fe-4S ferredoxin-type" evidence="6">
    <location>
        <begin position="120"/>
        <end position="153"/>
    </location>
</feature>
<evidence type="ECO:0000256" key="5">
    <source>
        <dbReference type="ARBA" id="ARBA00023014"/>
    </source>
</evidence>
<protein>
    <submittedName>
        <fullName evidence="7">Formate-dependent uric acid utilization protein AegA</fullName>
    </submittedName>
</protein>
<evidence type="ECO:0000313" key="7">
    <source>
        <dbReference type="EMBL" id="WFN54357.1"/>
    </source>
</evidence>
<dbReference type="PANTHER" id="PTHR42783:SF1">
    <property type="entry name" value="OXIDOREDUCTASE AEGA-RELATED"/>
    <property type="match status" value="1"/>
</dbReference>
<organism evidence="7 8">
    <name type="scientific">Dickeya lacustris</name>
    <dbReference type="NCBI Taxonomy" id="2259638"/>
    <lineage>
        <taxon>Bacteria</taxon>
        <taxon>Pseudomonadati</taxon>
        <taxon>Pseudomonadota</taxon>
        <taxon>Gammaproteobacteria</taxon>
        <taxon>Enterobacterales</taxon>
        <taxon>Pectobacteriaceae</taxon>
        <taxon>Dickeya</taxon>
    </lineage>
</organism>
<dbReference type="InterPro" id="IPR028261">
    <property type="entry name" value="DPD_II"/>
</dbReference>
<dbReference type="CDD" id="cd10554">
    <property type="entry name" value="HycB_like"/>
    <property type="match status" value="1"/>
</dbReference>
<dbReference type="Pfam" id="PF14691">
    <property type="entry name" value="Fer4_20"/>
    <property type="match status" value="1"/>
</dbReference>
<keyword evidence="8" id="KW-1185">Reference proteome</keyword>
<dbReference type="Pfam" id="PF13247">
    <property type="entry name" value="Fer4_11"/>
    <property type="match status" value="1"/>
</dbReference>
<proteinExistence type="predicted"/>